<organism evidence="1 2">
    <name type="scientific">Siminovitchia acidinfaciens</name>
    <dbReference type="NCBI Taxonomy" id="2321395"/>
    <lineage>
        <taxon>Bacteria</taxon>
        <taxon>Bacillati</taxon>
        <taxon>Bacillota</taxon>
        <taxon>Bacilli</taxon>
        <taxon>Bacillales</taxon>
        <taxon>Bacillaceae</taxon>
        <taxon>Siminovitchia</taxon>
    </lineage>
</organism>
<reference evidence="1" key="1">
    <citation type="submission" date="2018-12" db="EMBL/GenBank/DDBJ databases">
        <authorList>
            <person name="Sun L."/>
            <person name="Chen Z."/>
        </authorList>
    </citation>
    <scope>NUCLEOTIDE SEQUENCE [LARGE SCALE GENOMIC DNA]</scope>
    <source>
        <strain evidence="1">3-2-2</strain>
    </source>
</reference>
<dbReference type="PANTHER" id="PTHR40051:SF1">
    <property type="entry name" value="YOLD-LIKE FAMILY PROTEIN"/>
    <property type="match status" value="1"/>
</dbReference>
<dbReference type="PANTHER" id="PTHR40051">
    <property type="entry name" value="IG HYPOTHETICAL 15966"/>
    <property type="match status" value="1"/>
</dbReference>
<comment type="caution">
    <text evidence="1">The sequence shown here is derived from an EMBL/GenBank/DDBJ whole genome shotgun (WGS) entry which is preliminary data.</text>
</comment>
<evidence type="ECO:0000313" key="1">
    <source>
        <dbReference type="EMBL" id="RST73748.1"/>
    </source>
</evidence>
<dbReference type="RefSeq" id="WP_126051136.1">
    <property type="nucleotide sequence ID" value="NZ_QYTV02000005.1"/>
</dbReference>
<name>A0A429XYD6_9BACI</name>
<dbReference type="Proteomes" id="UP000287156">
    <property type="component" value="Unassembled WGS sequence"/>
</dbReference>
<gene>
    <name evidence="1" type="ORF">D4T97_012785</name>
</gene>
<proteinExistence type="predicted"/>
<dbReference type="Pfam" id="PF08863">
    <property type="entry name" value="YolD"/>
    <property type="match status" value="1"/>
</dbReference>
<evidence type="ECO:0000313" key="2">
    <source>
        <dbReference type="Proteomes" id="UP000287156"/>
    </source>
</evidence>
<dbReference type="AlphaFoldDB" id="A0A429XYD6"/>
<dbReference type="OrthoDB" id="1644322at2"/>
<dbReference type="EMBL" id="QYTV02000005">
    <property type="protein sequence ID" value="RST73748.1"/>
    <property type="molecule type" value="Genomic_DNA"/>
</dbReference>
<sequence>MIRDRGRIKWNSLMLPEHVKMLRKWAEEETWMEQKQLDEQKLEMLDETAAEAMELGKAVSITYFEANRFAQLTGTIHYFDDLQKEFRVIDQSGNARRISLKNIGQIRMID</sequence>
<accession>A0A429XYD6</accession>
<keyword evidence="2" id="KW-1185">Reference proteome</keyword>
<dbReference type="InterPro" id="IPR014962">
    <property type="entry name" value="YolD"/>
</dbReference>
<protein>
    <submittedName>
        <fullName evidence="1">YolD-like family protein</fullName>
    </submittedName>
</protein>